<sequence>MQSPSAPAAPPPGALICGKYRLLRRIGEGAMGVVWAAHNEATSREVALKLLVRPDPELRVRLLREARACGAVSHRNIVDIYDAAETENGDPFLVMPLLSGETLSSLLKRKRKLEIHDASRIARDIARGLSAAHERGIIHRDLKPSNIFLHTEPGDSDATVKILDFGVSKFLAGPQQARTATGILIGSPAYMSPEQVRAQSDIDTRADLWALGVVMFEMLTSWRPIQGKAHELLRNVLHGDIPAVSQSVWQIDPGLDALVTQCLQRDREKRPRSAAEVAAALEPFVTPPAPQRVPSRPGSSPDLRHEIPQQLGRGSWGGAAPGRSPTPATGTPLPASMAHLQALPGHPNTPVSGPRGAIAAPAQPAVVPWPARPSAGAWPEQPAAGGGMATPGQPGHRERMPSNPLLGDRGTLKMSPEQAVAYRSPASAPLARPGAPLDQALSLGGTVPLDPLRELKRPPSVPVRSPVVWIAMAVVSAAILLGIGMAAGYLLRRGEVELPRDPGGERATFRAVLSFAIGKATSPIAAMRLDPPC</sequence>
<protein>
    <submittedName>
        <fullName evidence="9">Protein kinase</fullName>
    </submittedName>
</protein>
<reference evidence="9 10" key="1">
    <citation type="submission" date="2023-01" db="EMBL/GenBank/DDBJ databases">
        <title>Minimal conservation of predation-associated metabolite biosynthetic gene clusters underscores biosynthetic potential of Myxococcota including descriptions for ten novel species: Archangium lansinium sp. nov., Myxococcus landrumus sp. nov., Nannocystis bai.</title>
        <authorList>
            <person name="Ahearne A."/>
            <person name="Stevens C."/>
            <person name="Dowd S."/>
        </authorList>
    </citation>
    <scope>NUCLEOTIDE SEQUENCE [LARGE SCALE GENOMIC DNA]</scope>
    <source>
        <strain evidence="9 10">WIWO2</strain>
    </source>
</reference>
<organism evidence="9 10">
    <name type="scientific">Sorangium atrum</name>
    <dbReference type="NCBI Taxonomy" id="2995308"/>
    <lineage>
        <taxon>Bacteria</taxon>
        <taxon>Pseudomonadati</taxon>
        <taxon>Myxococcota</taxon>
        <taxon>Polyangia</taxon>
        <taxon>Polyangiales</taxon>
        <taxon>Polyangiaceae</taxon>
        <taxon>Sorangium</taxon>
    </lineage>
</organism>
<evidence type="ECO:0000256" key="7">
    <source>
        <dbReference type="SAM" id="Phobius"/>
    </source>
</evidence>
<dbReference type="PROSITE" id="PS00108">
    <property type="entry name" value="PROTEIN_KINASE_ST"/>
    <property type="match status" value="1"/>
</dbReference>
<name>A0ABT5C9N2_9BACT</name>
<evidence type="ECO:0000313" key="10">
    <source>
        <dbReference type="Proteomes" id="UP001217485"/>
    </source>
</evidence>
<dbReference type="InterPro" id="IPR017441">
    <property type="entry name" value="Protein_kinase_ATP_BS"/>
</dbReference>
<dbReference type="InterPro" id="IPR008271">
    <property type="entry name" value="Ser/Thr_kinase_AS"/>
</dbReference>
<dbReference type="PANTHER" id="PTHR43289">
    <property type="entry name" value="MITOGEN-ACTIVATED PROTEIN KINASE KINASE KINASE 20-RELATED"/>
    <property type="match status" value="1"/>
</dbReference>
<dbReference type="PROSITE" id="PS50011">
    <property type="entry name" value="PROTEIN_KINASE_DOM"/>
    <property type="match status" value="1"/>
</dbReference>
<evidence type="ECO:0000256" key="3">
    <source>
        <dbReference type="ARBA" id="ARBA00022777"/>
    </source>
</evidence>
<gene>
    <name evidence="9" type="ORF">POL72_35785</name>
</gene>
<evidence type="ECO:0000256" key="6">
    <source>
        <dbReference type="SAM" id="MobiDB-lite"/>
    </source>
</evidence>
<evidence type="ECO:0000256" key="2">
    <source>
        <dbReference type="ARBA" id="ARBA00022741"/>
    </source>
</evidence>
<feature type="region of interest" description="Disordered" evidence="6">
    <location>
        <begin position="280"/>
        <end position="399"/>
    </location>
</feature>
<evidence type="ECO:0000259" key="8">
    <source>
        <dbReference type="PROSITE" id="PS50011"/>
    </source>
</evidence>
<dbReference type="Proteomes" id="UP001217485">
    <property type="component" value="Unassembled WGS sequence"/>
</dbReference>
<dbReference type="InterPro" id="IPR011009">
    <property type="entry name" value="Kinase-like_dom_sf"/>
</dbReference>
<dbReference type="GO" id="GO:0016301">
    <property type="term" value="F:kinase activity"/>
    <property type="evidence" value="ECO:0007669"/>
    <property type="project" value="UniProtKB-KW"/>
</dbReference>
<evidence type="ECO:0000256" key="4">
    <source>
        <dbReference type="ARBA" id="ARBA00022840"/>
    </source>
</evidence>
<keyword evidence="4 5" id="KW-0067">ATP-binding</keyword>
<feature type="compositionally biased region" description="Low complexity" evidence="6">
    <location>
        <begin position="353"/>
        <end position="373"/>
    </location>
</feature>
<dbReference type="Pfam" id="PF00069">
    <property type="entry name" value="Pkinase"/>
    <property type="match status" value="1"/>
</dbReference>
<keyword evidence="3 9" id="KW-0418">Kinase</keyword>
<keyword evidence="7" id="KW-0472">Membrane</keyword>
<keyword evidence="2 5" id="KW-0547">Nucleotide-binding</keyword>
<keyword evidence="7" id="KW-0812">Transmembrane</keyword>
<dbReference type="Gene3D" id="3.30.200.20">
    <property type="entry name" value="Phosphorylase Kinase, domain 1"/>
    <property type="match status" value="1"/>
</dbReference>
<dbReference type="Gene3D" id="1.10.510.10">
    <property type="entry name" value="Transferase(Phosphotransferase) domain 1"/>
    <property type="match status" value="1"/>
</dbReference>
<dbReference type="RefSeq" id="WP_272101292.1">
    <property type="nucleotide sequence ID" value="NZ_JAQNDK010000004.1"/>
</dbReference>
<evidence type="ECO:0000313" key="9">
    <source>
        <dbReference type="EMBL" id="MDC0683146.1"/>
    </source>
</evidence>
<accession>A0ABT5C9N2</accession>
<dbReference type="InterPro" id="IPR000719">
    <property type="entry name" value="Prot_kinase_dom"/>
</dbReference>
<dbReference type="SUPFAM" id="SSF56112">
    <property type="entry name" value="Protein kinase-like (PK-like)"/>
    <property type="match status" value="1"/>
</dbReference>
<proteinExistence type="predicted"/>
<feature type="domain" description="Protein kinase" evidence="8">
    <location>
        <begin position="20"/>
        <end position="285"/>
    </location>
</feature>
<dbReference type="PROSITE" id="PS00107">
    <property type="entry name" value="PROTEIN_KINASE_ATP"/>
    <property type="match status" value="1"/>
</dbReference>
<comment type="caution">
    <text evidence="9">The sequence shown here is derived from an EMBL/GenBank/DDBJ whole genome shotgun (WGS) entry which is preliminary data.</text>
</comment>
<dbReference type="PANTHER" id="PTHR43289:SF6">
    <property type="entry name" value="SERINE_THREONINE-PROTEIN KINASE NEKL-3"/>
    <property type="match status" value="1"/>
</dbReference>
<dbReference type="CDD" id="cd14014">
    <property type="entry name" value="STKc_PknB_like"/>
    <property type="match status" value="1"/>
</dbReference>
<keyword evidence="10" id="KW-1185">Reference proteome</keyword>
<evidence type="ECO:0000256" key="5">
    <source>
        <dbReference type="PROSITE-ProRule" id="PRU10141"/>
    </source>
</evidence>
<keyword evidence="7" id="KW-1133">Transmembrane helix</keyword>
<feature type="transmembrane region" description="Helical" evidence="7">
    <location>
        <begin position="467"/>
        <end position="491"/>
    </location>
</feature>
<feature type="binding site" evidence="5">
    <location>
        <position position="49"/>
    </location>
    <ligand>
        <name>ATP</name>
        <dbReference type="ChEBI" id="CHEBI:30616"/>
    </ligand>
</feature>
<keyword evidence="1" id="KW-0808">Transferase</keyword>
<dbReference type="SMART" id="SM00220">
    <property type="entry name" value="S_TKc"/>
    <property type="match status" value="1"/>
</dbReference>
<evidence type="ECO:0000256" key="1">
    <source>
        <dbReference type="ARBA" id="ARBA00022679"/>
    </source>
</evidence>
<dbReference type="EMBL" id="JAQNDK010000004">
    <property type="protein sequence ID" value="MDC0683146.1"/>
    <property type="molecule type" value="Genomic_DNA"/>
</dbReference>